<dbReference type="KEGG" id="lmat:92515367"/>
<dbReference type="OrthoDB" id="263068at2759"/>
<protein>
    <submittedName>
        <fullName evidence="2">Uncharacterized protein</fullName>
    </submittedName>
</protein>
<dbReference type="GeneID" id="92515367"/>
<accession>A0A836KNI2</accession>
<evidence type="ECO:0000256" key="1">
    <source>
        <dbReference type="SAM" id="MobiDB-lite"/>
    </source>
</evidence>
<dbReference type="RefSeq" id="XP_067178220.1">
    <property type="nucleotide sequence ID" value="XM_067322855.1"/>
</dbReference>
<feature type="compositionally biased region" description="Polar residues" evidence="1">
    <location>
        <begin position="57"/>
        <end position="79"/>
    </location>
</feature>
<organism evidence="2 3">
    <name type="scientific">Leishmania martiniquensis</name>
    <dbReference type="NCBI Taxonomy" id="1580590"/>
    <lineage>
        <taxon>Eukaryota</taxon>
        <taxon>Discoba</taxon>
        <taxon>Euglenozoa</taxon>
        <taxon>Kinetoplastea</taxon>
        <taxon>Metakinetoplastina</taxon>
        <taxon>Trypanosomatida</taxon>
        <taxon>Trypanosomatidae</taxon>
        <taxon>Leishmaniinae</taxon>
        <taxon>Leishmania</taxon>
    </lineage>
</organism>
<evidence type="ECO:0000313" key="3">
    <source>
        <dbReference type="Proteomes" id="UP000673552"/>
    </source>
</evidence>
<name>A0A836KNI2_9TRYP</name>
<evidence type="ECO:0000313" key="2">
    <source>
        <dbReference type="EMBL" id="KAG5477050.1"/>
    </source>
</evidence>
<dbReference type="EMBL" id="JAFEUZ010000025">
    <property type="protein sequence ID" value="KAG5477050.1"/>
    <property type="molecule type" value="Genomic_DNA"/>
</dbReference>
<gene>
    <name evidence="2" type="ORF">LSCM1_05390</name>
</gene>
<feature type="compositionally biased region" description="Low complexity" evidence="1">
    <location>
        <begin position="80"/>
        <end position="96"/>
    </location>
</feature>
<keyword evidence="3" id="KW-1185">Reference proteome</keyword>
<feature type="region of interest" description="Disordered" evidence="1">
    <location>
        <begin position="18"/>
        <end position="41"/>
    </location>
</feature>
<feature type="region of interest" description="Disordered" evidence="1">
    <location>
        <begin position="202"/>
        <end position="227"/>
    </location>
</feature>
<feature type="region of interest" description="Disordered" evidence="1">
    <location>
        <begin position="57"/>
        <end position="99"/>
    </location>
</feature>
<proteinExistence type="predicted"/>
<reference evidence="3" key="1">
    <citation type="journal article" date="2021" name="Microbiol. Resour. Announc.">
        <title>LGAAP: Leishmaniinae Genome Assembly and Annotation Pipeline.</title>
        <authorList>
            <person name="Almutairi H."/>
            <person name="Urbaniak M.D."/>
            <person name="Bates M.D."/>
            <person name="Jariyapan N."/>
            <person name="Kwakye-Nuako G."/>
            <person name="Thomaz-Soccol V."/>
            <person name="Al-Salem W.S."/>
            <person name="Dillon R.J."/>
            <person name="Bates P.A."/>
            <person name="Gatherer D."/>
        </authorList>
    </citation>
    <scope>NUCLEOTIDE SEQUENCE [LARGE SCALE GENOMIC DNA]</scope>
</reference>
<sequence>MRPCRLLWCTVLARRTAPRAAPPPGAFTASATPTSPRPKGVTGSLFISPLLLQRRTVAQSSTPPGPLPSQSLESSNTAASQSPFSSESSVSGRSASCGGPPSLEPVVLELRALVTRTMPVGELFRALSPASRRILTAHRLPLEELLLHLPNHFVVFRVGGRQPSKSAVMHVTPPSCAKTGMQIMRLPCGIKPLPALEQWLGPQKAREVSTPSPSTAPGSPRHGASTGFVDSNVTLKERLEEVLTYIPNEWVEFSALSIPRDVKMRCMGYPQVRPFAFLLKYPQFFDVRVQDRTATSFLVRRSLTLQQRLKGPPKP</sequence>
<dbReference type="Proteomes" id="UP000673552">
    <property type="component" value="Unassembled WGS sequence"/>
</dbReference>
<dbReference type="AlphaFoldDB" id="A0A836KNI2"/>
<reference evidence="3" key="2">
    <citation type="journal article" date="2021" name="Sci. Data">
        <title>Chromosome-scale genome sequencing, assembly and annotation of six genomes from subfamily Leishmaniinae.</title>
        <authorList>
            <person name="Almutairi H."/>
            <person name="Urbaniak M.D."/>
            <person name="Bates M.D."/>
            <person name="Jariyapan N."/>
            <person name="Kwakye-Nuako G."/>
            <person name="Thomaz Soccol V."/>
            <person name="Al-Salem W.S."/>
            <person name="Dillon R.J."/>
            <person name="Bates P.A."/>
            <person name="Gatherer D."/>
        </authorList>
    </citation>
    <scope>NUCLEOTIDE SEQUENCE [LARGE SCALE GENOMIC DNA]</scope>
</reference>
<feature type="compositionally biased region" description="Low complexity" evidence="1">
    <location>
        <begin position="209"/>
        <end position="220"/>
    </location>
</feature>
<comment type="caution">
    <text evidence="2">The sequence shown here is derived from an EMBL/GenBank/DDBJ whole genome shotgun (WGS) entry which is preliminary data.</text>
</comment>